<dbReference type="InterPro" id="IPR050728">
    <property type="entry name" value="Zinc_Metalloprotease_M4"/>
</dbReference>
<dbReference type="GO" id="GO:0046872">
    <property type="term" value="F:metal ion binding"/>
    <property type="evidence" value="ECO:0007669"/>
    <property type="project" value="UniProtKB-KW"/>
</dbReference>
<dbReference type="OrthoDB" id="291295at2"/>
<evidence type="ECO:0000256" key="5">
    <source>
        <dbReference type="ARBA" id="ARBA00022833"/>
    </source>
</evidence>
<keyword evidence="1" id="KW-0645">Protease</keyword>
<gene>
    <name evidence="11" type="ORF">SAMN02746009_03694</name>
</gene>
<dbReference type="PANTHER" id="PTHR33794">
    <property type="entry name" value="BACILLOLYSIN"/>
    <property type="match status" value="1"/>
</dbReference>
<evidence type="ECO:0000259" key="9">
    <source>
        <dbReference type="Pfam" id="PF07504"/>
    </source>
</evidence>
<keyword evidence="5" id="KW-0862">Zinc</keyword>
<evidence type="ECO:0000256" key="1">
    <source>
        <dbReference type="ARBA" id="ARBA00022670"/>
    </source>
</evidence>
<dbReference type="InterPro" id="IPR026444">
    <property type="entry name" value="Secre_tail"/>
</dbReference>
<dbReference type="InterPro" id="IPR013856">
    <property type="entry name" value="Peptidase_M4_domain"/>
</dbReference>
<dbReference type="Gene3D" id="1.10.390.10">
    <property type="entry name" value="Neutral Protease Domain 2"/>
    <property type="match status" value="1"/>
</dbReference>
<evidence type="ECO:0000256" key="3">
    <source>
        <dbReference type="ARBA" id="ARBA00022729"/>
    </source>
</evidence>
<dbReference type="NCBIfam" id="TIGR04183">
    <property type="entry name" value="Por_Secre_tail"/>
    <property type="match status" value="1"/>
</dbReference>
<dbReference type="Pfam" id="PF07504">
    <property type="entry name" value="FTP"/>
    <property type="match status" value="1"/>
</dbReference>
<organism evidence="11 12">
    <name type="scientific">Hymenobacter psychrotolerans DSM 18569</name>
    <dbReference type="NCBI Taxonomy" id="1121959"/>
    <lineage>
        <taxon>Bacteria</taxon>
        <taxon>Pseudomonadati</taxon>
        <taxon>Bacteroidota</taxon>
        <taxon>Cytophagia</taxon>
        <taxon>Cytophagales</taxon>
        <taxon>Hymenobacteraceae</taxon>
        <taxon>Hymenobacter</taxon>
    </lineage>
</organism>
<dbReference type="GO" id="GO:0006508">
    <property type="term" value="P:proteolysis"/>
    <property type="evidence" value="ECO:0007669"/>
    <property type="project" value="UniProtKB-KW"/>
</dbReference>
<dbReference type="EMBL" id="FRAS01000027">
    <property type="protein sequence ID" value="SHL95909.1"/>
    <property type="molecule type" value="Genomic_DNA"/>
</dbReference>
<dbReference type="AlphaFoldDB" id="A0A1M7EWQ6"/>
<feature type="domain" description="Peptidase M4 C-terminal" evidence="8">
    <location>
        <begin position="430"/>
        <end position="581"/>
    </location>
</feature>
<evidence type="ECO:0000259" key="8">
    <source>
        <dbReference type="Pfam" id="PF02868"/>
    </source>
</evidence>
<dbReference type="InterPro" id="IPR001570">
    <property type="entry name" value="Peptidase_M4_C_domain"/>
</dbReference>
<evidence type="ECO:0000259" key="10">
    <source>
        <dbReference type="Pfam" id="PF18962"/>
    </source>
</evidence>
<dbReference type="RefSeq" id="WP_084549170.1">
    <property type="nucleotide sequence ID" value="NZ_FRAS01000027.1"/>
</dbReference>
<feature type="domain" description="Secretion system C-terminal sorting" evidence="10">
    <location>
        <begin position="715"/>
        <end position="789"/>
    </location>
</feature>
<sequence length="791" mass="86348">MLTSTKCCLSMRLFALRPPKLTLLVGGLLSLSVHSSMAQFQARKGVTAPYPKEKISQLAKEVRADGWILFKETLKEKPQEIAGKHKEALGLGSADELQATEALTDELGITRYRYTQYHGKWPVQGADFSIYGKAEKSLFANGRLVQTLPSPQVPAVTESQALATALANVPAKRYLWQDLRQEQQLRISKRDSSATNYPKGQILYALTANDGNAEGTIHRLAYRFDIMRLDPEAYEAVYIDAITGRLLRISSLMSNGSCQDNQVDTWYNGNRYVGTWWDSNSNNFKLQDFCRGGYIYTKYSDGTGSSASEFANGYFITASGSENNALNTNWNWDFKAKSAATAHYGVQAAHYFFKTEYGRNGPANRNRDIRVAVNNLQNNAYYYQLNDADYIVVGRWYRNGANGRSLAETDVMAHEFTHGVVKTSAGLDGGEADALNESFGDIFGEMVERYNNSNNHDWRVGANAGLGRAFAREVDPFTSQAQVYQGDGWDFGGGPHRNGGVQNRWFYLLSVGAAPSSGVYIPAIGEDKAARIAYRNLTRYLGSNSNYANARAGAIQAATDLYGACSIEVIATTNAWAAVGVGSSTSPNCAAQITGSPQFCVENGSSVYAEYRVQTSPGATKTWSVDNPAFGFSQIGQVDYAVLTQIPSYADAATLSVYVQYPNPAANVWRYYSLSTLICNPQPPYCPPGQICEIQVQQRQQQAASGGATGQEVAVFPNPADAFMTLDLAVPTATPTTVSIKDMLGRTLHIQQVAPGQRMVSLDVSQLPAGSFIVTIATTSGTTAKRIQISR</sequence>
<protein>
    <submittedName>
        <fullName evidence="11">Por secretion system C-terminal sorting domain-containing protein</fullName>
    </submittedName>
</protein>
<evidence type="ECO:0000313" key="12">
    <source>
        <dbReference type="Proteomes" id="UP000183947"/>
    </source>
</evidence>
<keyword evidence="2" id="KW-0479">Metal-binding</keyword>
<dbReference type="Gene3D" id="3.10.170.10">
    <property type="match status" value="1"/>
</dbReference>
<keyword evidence="3" id="KW-0732">Signal</keyword>
<dbReference type="InterPro" id="IPR027268">
    <property type="entry name" value="Peptidase_M4/M1_CTD_sf"/>
</dbReference>
<accession>A0A1M7EWQ6</accession>
<dbReference type="STRING" id="1121959.SAMN02746009_03694"/>
<reference evidence="12" key="1">
    <citation type="submission" date="2016-11" db="EMBL/GenBank/DDBJ databases">
        <authorList>
            <person name="Varghese N."/>
            <person name="Submissions S."/>
        </authorList>
    </citation>
    <scope>NUCLEOTIDE SEQUENCE [LARGE SCALE GENOMIC DNA]</scope>
    <source>
        <strain evidence="12">DSM 18569</strain>
    </source>
</reference>
<name>A0A1M7EWQ6_9BACT</name>
<evidence type="ECO:0000256" key="6">
    <source>
        <dbReference type="ARBA" id="ARBA00023049"/>
    </source>
</evidence>
<keyword evidence="6" id="KW-0482">Metalloprotease</keyword>
<keyword evidence="12" id="KW-1185">Reference proteome</keyword>
<dbReference type="PANTHER" id="PTHR33794:SF1">
    <property type="entry name" value="BACILLOLYSIN"/>
    <property type="match status" value="1"/>
</dbReference>
<feature type="domain" description="FTP" evidence="9">
    <location>
        <begin position="95"/>
        <end position="142"/>
    </location>
</feature>
<proteinExistence type="predicted"/>
<dbReference type="Pfam" id="PF18962">
    <property type="entry name" value="Por_Secre_tail"/>
    <property type="match status" value="1"/>
</dbReference>
<evidence type="ECO:0000256" key="4">
    <source>
        <dbReference type="ARBA" id="ARBA00022801"/>
    </source>
</evidence>
<dbReference type="Gene3D" id="3.10.450.490">
    <property type="match status" value="1"/>
</dbReference>
<dbReference type="GO" id="GO:0004222">
    <property type="term" value="F:metalloendopeptidase activity"/>
    <property type="evidence" value="ECO:0007669"/>
    <property type="project" value="InterPro"/>
</dbReference>
<evidence type="ECO:0000313" key="11">
    <source>
        <dbReference type="EMBL" id="SHL95909.1"/>
    </source>
</evidence>
<evidence type="ECO:0000259" key="7">
    <source>
        <dbReference type="Pfam" id="PF01447"/>
    </source>
</evidence>
<evidence type="ECO:0000256" key="2">
    <source>
        <dbReference type="ARBA" id="ARBA00022723"/>
    </source>
</evidence>
<dbReference type="Pfam" id="PF01447">
    <property type="entry name" value="Peptidase_M4"/>
    <property type="match status" value="1"/>
</dbReference>
<dbReference type="Proteomes" id="UP000183947">
    <property type="component" value="Unassembled WGS sequence"/>
</dbReference>
<dbReference type="InterPro" id="IPR011096">
    <property type="entry name" value="FTP_domain"/>
</dbReference>
<feature type="domain" description="Peptidase M4" evidence="7">
    <location>
        <begin position="267"/>
        <end position="421"/>
    </location>
</feature>
<dbReference type="SUPFAM" id="SSF55486">
    <property type="entry name" value="Metalloproteases ('zincins'), catalytic domain"/>
    <property type="match status" value="1"/>
</dbReference>
<keyword evidence="4" id="KW-0378">Hydrolase</keyword>
<dbReference type="Pfam" id="PF02868">
    <property type="entry name" value="Peptidase_M4_C"/>
    <property type="match status" value="1"/>
</dbReference>